<dbReference type="SUPFAM" id="SSF51055">
    <property type="entry name" value="Carbohydrate binding domain"/>
    <property type="match status" value="1"/>
</dbReference>
<keyword evidence="1" id="KW-0378">Hydrolase</keyword>
<feature type="domain" description="Chitin-binding type-3" evidence="3">
    <location>
        <begin position="4"/>
        <end position="44"/>
    </location>
</feature>
<reference evidence="4" key="1">
    <citation type="submission" date="2022-01" db="EMBL/GenBank/DDBJ databases">
        <title>Comparative genomics reveals a dynamic genome evolution in the ectomycorrhizal milk-cap (Lactarius) mushrooms.</title>
        <authorList>
            <consortium name="DOE Joint Genome Institute"/>
            <person name="Lebreton A."/>
            <person name="Tang N."/>
            <person name="Kuo A."/>
            <person name="LaButti K."/>
            <person name="Drula E."/>
            <person name="Barry K."/>
            <person name="Clum A."/>
            <person name="Lipzen A."/>
            <person name="Mousain D."/>
            <person name="Ng V."/>
            <person name="Wang R."/>
            <person name="Wang X."/>
            <person name="Dai Y."/>
            <person name="Henrissat B."/>
            <person name="Grigoriev I.V."/>
            <person name="Guerin-Laguette A."/>
            <person name="Yu F."/>
            <person name="Martin F.M."/>
        </authorList>
    </citation>
    <scope>NUCLEOTIDE SEQUENCE</scope>
    <source>
        <strain evidence="4">QP</strain>
    </source>
</reference>
<evidence type="ECO:0000256" key="2">
    <source>
        <dbReference type="SAM" id="MobiDB-lite"/>
    </source>
</evidence>
<protein>
    <recommendedName>
        <fullName evidence="3">Chitin-binding type-3 domain-containing protein</fullName>
    </recommendedName>
</protein>
<dbReference type="Proteomes" id="UP001201163">
    <property type="component" value="Unassembled WGS sequence"/>
</dbReference>
<evidence type="ECO:0000313" key="4">
    <source>
        <dbReference type="EMBL" id="KAH8984837.1"/>
    </source>
</evidence>
<evidence type="ECO:0000256" key="1">
    <source>
        <dbReference type="ARBA" id="ARBA00022801"/>
    </source>
</evidence>
<dbReference type="InterPro" id="IPR003610">
    <property type="entry name" value="CBM5/12"/>
</dbReference>
<sequence>MLNEWQPDTPYKLGHTIQFEGEKYQILKKHVSSSEKTPRNSPNLYGIPEKFALCGGAWYDSSALMGSDLDVQRRKLSAGGHSHQKTTSARGKDTKNTSPSGFSWNTARAVASNIKNMFPKTRESTAKEKGGSVTAPLLVGKTGHAVPESVAGSVWEQGESLYEGEESSVMMGVNPKHD</sequence>
<dbReference type="Gene3D" id="2.10.10.90">
    <property type="match status" value="1"/>
</dbReference>
<evidence type="ECO:0000313" key="5">
    <source>
        <dbReference type="Proteomes" id="UP001201163"/>
    </source>
</evidence>
<dbReference type="InterPro" id="IPR036573">
    <property type="entry name" value="CBM_sf_5/12"/>
</dbReference>
<gene>
    <name evidence="4" type="ORF">EDB92DRAFT_1463114</name>
</gene>
<dbReference type="GO" id="GO:0005975">
    <property type="term" value="P:carbohydrate metabolic process"/>
    <property type="evidence" value="ECO:0007669"/>
    <property type="project" value="InterPro"/>
</dbReference>
<dbReference type="GO" id="GO:0004553">
    <property type="term" value="F:hydrolase activity, hydrolyzing O-glycosyl compounds"/>
    <property type="evidence" value="ECO:0007669"/>
    <property type="project" value="InterPro"/>
</dbReference>
<dbReference type="AlphaFoldDB" id="A0AAD4LCY2"/>
<organism evidence="4 5">
    <name type="scientific">Lactarius akahatsu</name>
    <dbReference type="NCBI Taxonomy" id="416441"/>
    <lineage>
        <taxon>Eukaryota</taxon>
        <taxon>Fungi</taxon>
        <taxon>Dikarya</taxon>
        <taxon>Basidiomycota</taxon>
        <taxon>Agaricomycotina</taxon>
        <taxon>Agaricomycetes</taxon>
        <taxon>Russulales</taxon>
        <taxon>Russulaceae</taxon>
        <taxon>Lactarius</taxon>
    </lineage>
</organism>
<comment type="caution">
    <text evidence="4">The sequence shown here is derived from an EMBL/GenBank/DDBJ whole genome shotgun (WGS) entry which is preliminary data.</text>
</comment>
<dbReference type="GO" id="GO:0005576">
    <property type="term" value="C:extracellular region"/>
    <property type="evidence" value="ECO:0007669"/>
    <property type="project" value="InterPro"/>
</dbReference>
<accession>A0AAD4LCY2</accession>
<evidence type="ECO:0000259" key="3">
    <source>
        <dbReference type="Pfam" id="PF02839"/>
    </source>
</evidence>
<feature type="region of interest" description="Disordered" evidence="2">
    <location>
        <begin position="75"/>
        <end position="103"/>
    </location>
</feature>
<dbReference type="GO" id="GO:0030246">
    <property type="term" value="F:carbohydrate binding"/>
    <property type="evidence" value="ECO:0007669"/>
    <property type="project" value="InterPro"/>
</dbReference>
<proteinExistence type="predicted"/>
<keyword evidence="5" id="KW-1185">Reference proteome</keyword>
<name>A0AAD4LCY2_9AGAM</name>
<dbReference type="EMBL" id="JAKELL010000071">
    <property type="protein sequence ID" value="KAH8984837.1"/>
    <property type="molecule type" value="Genomic_DNA"/>
</dbReference>
<dbReference type="Pfam" id="PF02839">
    <property type="entry name" value="CBM_5_12"/>
    <property type="match status" value="1"/>
</dbReference>